<accession>A0A1U6ICJ3</accession>
<evidence type="ECO:0000259" key="3">
    <source>
        <dbReference type="PROSITE" id="PS51201"/>
    </source>
</evidence>
<dbReference type="InterPro" id="IPR013099">
    <property type="entry name" value="K_chnl_dom"/>
</dbReference>
<feature type="transmembrane region" description="Helical" evidence="2">
    <location>
        <begin position="23"/>
        <end position="45"/>
    </location>
</feature>
<feature type="domain" description="RCK C-terminal" evidence="4">
    <location>
        <begin position="269"/>
        <end position="355"/>
    </location>
</feature>
<dbReference type="RefSeq" id="WP_079731133.1">
    <property type="nucleotide sequence ID" value="NZ_FVZE01000005.1"/>
</dbReference>
<dbReference type="SUPFAM" id="SSF51735">
    <property type="entry name" value="NAD(P)-binding Rossmann-fold domains"/>
    <property type="match status" value="1"/>
</dbReference>
<dbReference type="EMBL" id="FVZE01000005">
    <property type="protein sequence ID" value="SLK05703.1"/>
    <property type="molecule type" value="Genomic_DNA"/>
</dbReference>
<evidence type="ECO:0000259" key="4">
    <source>
        <dbReference type="PROSITE" id="PS51202"/>
    </source>
</evidence>
<dbReference type="PANTHER" id="PTHR43833:SF9">
    <property type="entry name" value="POTASSIUM CHANNEL PROTEIN YUGO-RELATED"/>
    <property type="match status" value="1"/>
</dbReference>
<feature type="transmembrane region" description="Helical" evidence="2">
    <location>
        <begin position="80"/>
        <end position="102"/>
    </location>
</feature>
<keyword evidence="5" id="KW-0813">Transport</keyword>
<keyword evidence="2" id="KW-0472">Membrane</keyword>
<comment type="subcellular location">
    <subcellularLocation>
        <location evidence="1">Cell membrane</location>
        <topology evidence="1">Multi-pass membrane protein</topology>
    </subcellularLocation>
</comment>
<keyword evidence="2" id="KW-0812">Transmembrane</keyword>
<keyword evidence="5" id="KW-0407">Ion channel</keyword>
<dbReference type="PROSITE" id="PS51201">
    <property type="entry name" value="RCK_N"/>
    <property type="match status" value="1"/>
</dbReference>
<dbReference type="Pfam" id="PF02254">
    <property type="entry name" value="TrkA_N"/>
    <property type="match status" value="1"/>
</dbReference>
<feature type="transmembrane region" description="Helical" evidence="2">
    <location>
        <begin position="51"/>
        <end position="68"/>
    </location>
</feature>
<keyword evidence="2" id="KW-1133">Transmembrane helix</keyword>
<protein>
    <submittedName>
        <fullName evidence="5">Voltage-gated potassium channel</fullName>
    </submittedName>
</protein>
<reference evidence="6" key="1">
    <citation type="submission" date="2017-02" db="EMBL/GenBank/DDBJ databases">
        <authorList>
            <person name="Varghese N."/>
            <person name="Submissions S."/>
        </authorList>
    </citation>
    <scope>NUCLEOTIDE SEQUENCE [LARGE SCALE GENOMIC DNA]</scope>
    <source>
        <strain evidence="6">SM117</strain>
    </source>
</reference>
<dbReference type="GO" id="GO:0005886">
    <property type="term" value="C:plasma membrane"/>
    <property type="evidence" value="ECO:0007669"/>
    <property type="project" value="UniProtKB-SubCell"/>
</dbReference>
<gene>
    <name evidence="5" type="ORF">SAMN06295987_105226</name>
</gene>
<keyword evidence="6" id="KW-1185">Reference proteome</keyword>
<evidence type="ECO:0000256" key="2">
    <source>
        <dbReference type="SAM" id="Phobius"/>
    </source>
</evidence>
<dbReference type="InterPro" id="IPR006037">
    <property type="entry name" value="RCK_C"/>
</dbReference>
<dbReference type="SUPFAM" id="SSF116726">
    <property type="entry name" value="TrkA C-terminal domain-like"/>
    <property type="match status" value="1"/>
</dbReference>
<feature type="domain" description="RCK N-terminal" evidence="3">
    <location>
        <begin position="123"/>
        <end position="240"/>
    </location>
</feature>
<sequence length="366" mass="39603">MAGEYDSIDEAARRVLGSPLQNLVRAAIFVLAVFVLATAGFVASGWSFGDAAYMVILTIFSVGYGEVHPIDTGWLRALDIATIVLGCTGMIVLTGALVQVFAHYQIRNILGIDRMQSQIDRLTNHAIVCGYGRIGKQLAIELQRARTPFIVVDRNPAKIAEAEAAGHLTLKADATDEASLKTAGIERARVLATVLPDDALNVFITLSARNLNPRLEIIARGEYPTTEGKLIHAGANKVVLPTHIGAERIAEMIVYPTTSRFLGEAPQVRDLKRGLHEFGLEIEAVTVPEKSALTGATVGEAERRACGAFFLVQIDRPNGQSYVHPAEDTRIEAGDTVVLVLRGTRMTAGSIFTEPRQPFKMGRGYV</sequence>
<dbReference type="STRING" id="428990.SAMN06295987_105226"/>
<dbReference type="SUPFAM" id="SSF81324">
    <property type="entry name" value="Voltage-gated potassium channels"/>
    <property type="match status" value="1"/>
</dbReference>
<evidence type="ECO:0000313" key="5">
    <source>
        <dbReference type="EMBL" id="SLK05703.1"/>
    </source>
</evidence>
<dbReference type="Gene3D" id="1.10.287.70">
    <property type="match status" value="1"/>
</dbReference>
<dbReference type="GO" id="GO:0006813">
    <property type="term" value="P:potassium ion transport"/>
    <property type="evidence" value="ECO:0007669"/>
    <property type="project" value="InterPro"/>
</dbReference>
<dbReference type="PROSITE" id="PS51202">
    <property type="entry name" value="RCK_C"/>
    <property type="match status" value="1"/>
</dbReference>
<evidence type="ECO:0000313" key="6">
    <source>
        <dbReference type="Proteomes" id="UP000190989"/>
    </source>
</evidence>
<dbReference type="PANTHER" id="PTHR43833">
    <property type="entry name" value="POTASSIUM CHANNEL PROTEIN 2-RELATED-RELATED"/>
    <property type="match status" value="1"/>
</dbReference>
<dbReference type="InterPro" id="IPR036291">
    <property type="entry name" value="NAD(P)-bd_dom_sf"/>
</dbReference>
<dbReference type="GO" id="GO:0008324">
    <property type="term" value="F:monoatomic cation transmembrane transporter activity"/>
    <property type="evidence" value="ECO:0007669"/>
    <property type="project" value="InterPro"/>
</dbReference>
<keyword evidence="5" id="KW-0406">Ion transport</keyword>
<proteinExistence type="predicted"/>
<dbReference type="Proteomes" id="UP000190989">
    <property type="component" value="Unassembled WGS sequence"/>
</dbReference>
<dbReference type="InterPro" id="IPR050721">
    <property type="entry name" value="Trk_Ktr_HKT_K-transport"/>
</dbReference>
<organism evidence="5 6">
    <name type="scientific">Novosphingobium mathurense</name>
    <dbReference type="NCBI Taxonomy" id="428990"/>
    <lineage>
        <taxon>Bacteria</taxon>
        <taxon>Pseudomonadati</taxon>
        <taxon>Pseudomonadota</taxon>
        <taxon>Alphaproteobacteria</taxon>
        <taxon>Sphingomonadales</taxon>
        <taxon>Sphingomonadaceae</taxon>
        <taxon>Novosphingobium</taxon>
    </lineage>
</organism>
<dbReference type="InterPro" id="IPR003148">
    <property type="entry name" value="RCK_N"/>
</dbReference>
<dbReference type="Pfam" id="PF07885">
    <property type="entry name" value="Ion_trans_2"/>
    <property type="match status" value="1"/>
</dbReference>
<dbReference type="InterPro" id="IPR036721">
    <property type="entry name" value="RCK_C_sf"/>
</dbReference>
<dbReference type="Pfam" id="PF02080">
    <property type="entry name" value="TrkA_C"/>
    <property type="match status" value="1"/>
</dbReference>
<dbReference type="Gene3D" id="3.40.50.720">
    <property type="entry name" value="NAD(P)-binding Rossmann-like Domain"/>
    <property type="match status" value="1"/>
</dbReference>
<dbReference type="AlphaFoldDB" id="A0A1U6ICJ3"/>
<dbReference type="Gene3D" id="3.30.70.1450">
    <property type="entry name" value="Regulator of K+ conductance, C-terminal domain"/>
    <property type="match status" value="1"/>
</dbReference>
<evidence type="ECO:0000256" key="1">
    <source>
        <dbReference type="ARBA" id="ARBA00004651"/>
    </source>
</evidence>
<name>A0A1U6ICJ3_9SPHN</name>